<dbReference type="CDD" id="cd01146">
    <property type="entry name" value="FhuD"/>
    <property type="match status" value="1"/>
</dbReference>
<keyword evidence="4 5" id="KW-0732">Signal</keyword>
<dbReference type="PROSITE" id="PS51257">
    <property type="entry name" value="PROKAR_LIPOPROTEIN"/>
    <property type="match status" value="1"/>
</dbReference>
<dbReference type="InterPro" id="IPR002491">
    <property type="entry name" value="ABC_transptr_periplasmic_BD"/>
</dbReference>
<name>A0ABT2FWN2_9CORY</name>
<dbReference type="PANTHER" id="PTHR30532:SF25">
    <property type="entry name" value="IRON(III) DICITRATE-BINDING PERIPLASMIC PROTEIN"/>
    <property type="match status" value="1"/>
</dbReference>
<evidence type="ECO:0000256" key="4">
    <source>
        <dbReference type="ARBA" id="ARBA00022729"/>
    </source>
</evidence>
<gene>
    <name evidence="7" type="ORF">NYP18_08255</name>
</gene>
<feature type="domain" description="Fe/B12 periplasmic-binding" evidence="6">
    <location>
        <begin position="54"/>
        <end position="332"/>
    </location>
</feature>
<dbReference type="RefSeq" id="WP_259427716.1">
    <property type="nucleotide sequence ID" value="NZ_JANWTC010000005.1"/>
</dbReference>
<dbReference type="InterPro" id="IPR051313">
    <property type="entry name" value="Bact_iron-sidero_bind"/>
</dbReference>
<dbReference type="PROSITE" id="PS50983">
    <property type="entry name" value="FE_B12_PBP"/>
    <property type="match status" value="1"/>
</dbReference>
<proteinExistence type="inferred from homology"/>
<feature type="signal peptide" evidence="5">
    <location>
        <begin position="1"/>
        <end position="22"/>
    </location>
</feature>
<dbReference type="Gene3D" id="3.40.50.1980">
    <property type="entry name" value="Nitrogenase molybdenum iron protein domain"/>
    <property type="match status" value="2"/>
</dbReference>
<reference evidence="7 8" key="1">
    <citation type="submission" date="2022-08" db="EMBL/GenBank/DDBJ databases">
        <title>YIM 101645 draft genome.</title>
        <authorList>
            <person name="Chen X."/>
        </authorList>
    </citation>
    <scope>NUCLEOTIDE SEQUENCE [LARGE SCALE GENOMIC DNA]</scope>
    <source>
        <strain evidence="7 8">YIM 101645</strain>
    </source>
</reference>
<evidence type="ECO:0000256" key="2">
    <source>
        <dbReference type="ARBA" id="ARBA00008814"/>
    </source>
</evidence>
<evidence type="ECO:0000313" key="7">
    <source>
        <dbReference type="EMBL" id="MCS5479648.1"/>
    </source>
</evidence>
<evidence type="ECO:0000256" key="5">
    <source>
        <dbReference type="SAM" id="SignalP"/>
    </source>
</evidence>
<dbReference type="EMBL" id="JANWTC010000005">
    <property type="protein sequence ID" value="MCS5479648.1"/>
    <property type="molecule type" value="Genomic_DNA"/>
</dbReference>
<dbReference type="SUPFAM" id="SSF53807">
    <property type="entry name" value="Helical backbone' metal receptor"/>
    <property type="match status" value="1"/>
</dbReference>
<evidence type="ECO:0000256" key="1">
    <source>
        <dbReference type="ARBA" id="ARBA00004196"/>
    </source>
</evidence>
<protein>
    <submittedName>
        <fullName evidence="7">Iron-siderophore ABC transporter substrate-binding protein</fullName>
    </submittedName>
</protein>
<organism evidence="7 8">
    <name type="scientific">Corynebacterium lemuris</name>
    <dbReference type="NCBI Taxonomy" id="1859292"/>
    <lineage>
        <taxon>Bacteria</taxon>
        <taxon>Bacillati</taxon>
        <taxon>Actinomycetota</taxon>
        <taxon>Actinomycetes</taxon>
        <taxon>Mycobacteriales</taxon>
        <taxon>Corynebacteriaceae</taxon>
        <taxon>Corynebacterium</taxon>
    </lineage>
</organism>
<feature type="chain" id="PRO_5045799282" evidence="5">
    <location>
        <begin position="23"/>
        <end position="334"/>
    </location>
</feature>
<evidence type="ECO:0000313" key="8">
    <source>
        <dbReference type="Proteomes" id="UP001205965"/>
    </source>
</evidence>
<comment type="similarity">
    <text evidence="2">Belongs to the bacterial solute-binding protein 8 family.</text>
</comment>
<dbReference type="PANTHER" id="PTHR30532">
    <property type="entry name" value="IRON III DICITRATE-BINDING PERIPLASMIC PROTEIN"/>
    <property type="match status" value="1"/>
</dbReference>
<comment type="caution">
    <text evidence="7">The sequence shown here is derived from an EMBL/GenBank/DDBJ whole genome shotgun (WGS) entry which is preliminary data.</text>
</comment>
<accession>A0ABT2FWN2</accession>
<dbReference type="Pfam" id="PF01497">
    <property type="entry name" value="Peripla_BP_2"/>
    <property type="match status" value="1"/>
</dbReference>
<keyword evidence="3" id="KW-0813">Transport</keyword>
<dbReference type="Proteomes" id="UP001205965">
    <property type="component" value="Unassembled WGS sequence"/>
</dbReference>
<comment type="subcellular location">
    <subcellularLocation>
        <location evidence="1">Cell envelope</location>
    </subcellularLocation>
</comment>
<evidence type="ECO:0000256" key="3">
    <source>
        <dbReference type="ARBA" id="ARBA00022448"/>
    </source>
</evidence>
<sequence length="334" mass="34479">MNRSSRFSLLALLLTALLTVSACSSGADGSAGGPTRTVTDIEGTEVQVPVEPARIVTLSEPTLDAVLALGLTPVGTVSGRGLQTVPDYLGAAAQEIPLLGTVAQPNFEAIGSVFPDLILVDGTSINNNPPVIEALRQIAPVVYTGYAGGDWRSNLQLVAESVNMAEEGESLIADYDTRAAAAAEQLKGHQDQTFSVVRWQGNSAALILKELPAGRALTDVGLQRPANQDRIGRGHSEPVSAENLNEIDADHIFFGTLGGSSVGNPLAGGGADVGEAQAAIDQAASVPGFTQLSAYQQGNIIPVDGSAWTSTGGPLLMFRLIDDILTALTEGNSP</sequence>
<keyword evidence="8" id="KW-1185">Reference proteome</keyword>
<evidence type="ECO:0000259" key="6">
    <source>
        <dbReference type="PROSITE" id="PS50983"/>
    </source>
</evidence>